<reference evidence="5 6" key="1">
    <citation type="submission" date="2018-06" db="EMBL/GenBank/DDBJ databases">
        <authorList>
            <consortium name="Pathogen Informatics"/>
            <person name="Doyle S."/>
        </authorList>
    </citation>
    <scope>NUCLEOTIDE SEQUENCE [LARGE SCALE GENOMIC DNA]</scope>
    <source>
        <strain evidence="5 6">NCTC7582</strain>
    </source>
</reference>
<keyword evidence="3" id="KW-1133">Transmembrane helix</keyword>
<protein>
    <submittedName>
        <fullName evidence="5">AAA ATPase</fullName>
    </submittedName>
</protein>
<feature type="coiled-coil region" evidence="2">
    <location>
        <begin position="69"/>
        <end position="96"/>
    </location>
</feature>
<dbReference type="PANTHER" id="PTHR30486:SF6">
    <property type="entry name" value="TYPE IV PILUS RETRACTATION ATPASE PILT"/>
    <property type="match status" value="1"/>
</dbReference>
<feature type="domain" description="Bacterial type II secretion system protein E" evidence="4">
    <location>
        <begin position="353"/>
        <end position="475"/>
    </location>
</feature>
<name>A0A2X1AAV2_9BACI</name>
<keyword evidence="3" id="KW-0472">Membrane</keyword>
<gene>
    <name evidence="5" type="ORF">NCTC7582_05194</name>
</gene>
<evidence type="ECO:0000313" key="5">
    <source>
        <dbReference type="EMBL" id="SPU40650.1"/>
    </source>
</evidence>
<dbReference type="Proteomes" id="UP000251431">
    <property type="component" value="Unassembled WGS sequence"/>
</dbReference>
<accession>A0A2X1AAV2</accession>
<evidence type="ECO:0000256" key="3">
    <source>
        <dbReference type="SAM" id="Phobius"/>
    </source>
</evidence>
<dbReference type="InterPro" id="IPR050921">
    <property type="entry name" value="T4SS_GSP_E_ATPase"/>
</dbReference>
<proteinExistence type="inferred from homology"/>
<dbReference type="InterPro" id="IPR027417">
    <property type="entry name" value="P-loop_NTPase"/>
</dbReference>
<keyword evidence="3" id="KW-0812">Transmembrane</keyword>
<organism evidence="5 6">
    <name type="scientific">Lysinibacillus capsici</name>
    <dbReference type="NCBI Taxonomy" id="2115968"/>
    <lineage>
        <taxon>Bacteria</taxon>
        <taxon>Bacillati</taxon>
        <taxon>Bacillota</taxon>
        <taxon>Bacilli</taxon>
        <taxon>Bacillales</taxon>
        <taxon>Bacillaceae</taxon>
        <taxon>Lysinibacillus</taxon>
    </lineage>
</organism>
<dbReference type="SUPFAM" id="SSF52540">
    <property type="entry name" value="P-loop containing nucleoside triphosphate hydrolases"/>
    <property type="match status" value="1"/>
</dbReference>
<dbReference type="Pfam" id="PF00437">
    <property type="entry name" value="T2SSE"/>
    <property type="match status" value="1"/>
</dbReference>
<sequence length="626" mass="72772">MNYWVNLAIIILILAVVVLAIGIWLMQQKKDYVEIDEEDQKARYEYKPVLEFLKKRMQEITNANIFAQTINSKEDLEREERRIEELKTALADCNTGDLSSKIYIREFLFGLLLNEYEYNEENINWTIPFNKPQQMSGREKFETLLYWYTKKHGHKALSVMIEEYKLTDPKEDGTYSIEEHEISEIYKQKIKHNTLSFEDKLHIVTQIIYSQYKGFGVIDELREMSIDGVSGGVSGIPPKMKSYQSDEEILKKYTRKNTKGSICVWFMYKAKTIRVPFLVFENEAEIRRVINNIYKYGYPGQMSEDRPYILNEMVDGSRTIVFRPKLTEAWSFFIRKKYDGELLTIKELYPQKNNEFLEELLSFLMKGNRNCALTGGTGVGKTTLLTAMVSFIKPTYLLRVQEQKHELGLRAIYPNRNILSFQETDSVSGQDGMDLIKKTDGDVTIVGEISTAPVASWVVQSSQVASKMALFSHHAKTLAALVKDFRNALLAKDFSNENSAEQQVVEVLDFDIHGEVLEGEKEEERYIERISECVPIEYDDETVSMDSFKNALTKEEKMDAVLGLASAFFSQKIQRKQFIENKIMEFRNGEYVPLNPISKKRQDEMMKSMTPKDRQAFQQFLKKYWG</sequence>
<dbReference type="GO" id="GO:0016887">
    <property type="term" value="F:ATP hydrolysis activity"/>
    <property type="evidence" value="ECO:0007669"/>
    <property type="project" value="InterPro"/>
</dbReference>
<dbReference type="InterPro" id="IPR001482">
    <property type="entry name" value="T2SS/T4SS_dom"/>
</dbReference>
<evidence type="ECO:0000256" key="1">
    <source>
        <dbReference type="ARBA" id="ARBA00006611"/>
    </source>
</evidence>
<dbReference type="RefSeq" id="WP_112118905.1">
    <property type="nucleotide sequence ID" value="NZ_UAQE01000007.1"/>
</dbReference>
<dbReference type="Gene3D" id="3.40.50.300">
    <property type="entry name" value="P-loop containing nucleotide triphosphate hydrolases"/>
    <property type="match status" value="1"/>
</dbReference>
<dbReference type="PANTHER" id="PTHR30486">
    <property type="entry name" value="TWITCHING MOTILITY PROTEIN PILT"/>
    <property type="match status" value="1"/>
</dbReference>
<evidence type="ECO:0000256" key="2">
    <source>
        <dbReference type="SAM" id="Coils"/>
    </source>
</evidence>
<comment type="similarity">
    <text evidence="1">Belongs to the GSP E family.</text>
</comment>
<dbReference type="AlphaFoldDB" id="A0A2X1AAV2"/>
<evidence type="ECO:0000259" key="4">
    <source>
        <dbReference type="Pfam" id="PF00437"/>
    </source>
</evidence>
<evidence type="ECO:0000313" key="6">
    <source>
        <dbReference type="Proteomes" id="UP000251431"/>
    </source>
</evidence>
<dbReference type="EMBL" id="UAQE01000007">
    <property type="protein sequence ID" value="SPU40650.1"/>
    <property type="molecule type" value="Genomic_DNA"/>
</dbReference>
<keyword evidence="2" id="KW-0175">Coiled coil</keyword>
<feature type="transmembrane region" description="Helical" evidence="3">
    <location>
        <begin position="7"/>
        <end position="26"/>
    </location>
</feature>